<proteinExistence type="predicted"/>
<organism evidence="3 4">
    <name type="scientific">Arcobacter lacus</name>
    <dbReference type="NCBI Taxonomy" id="1912876"/>
    <lineage>
        <taxon>Bacteria</taxon>
        <taxon>Pseudomonadati</taxon>
        <taxon>Campylobacterota</taxon>
        <taxon>Epsilonproteobacteria</taxon>
        <taxon>Campylobacterales</taxon>
        <taxon>Arcobacteraceae</taxon>
        <taxon>Arcobacter</taxon>
    </lineage>
</organism>
<gene>
    <name evidence="3" type="ORF">B0175_10875</name>
</gene>
<reference evidence="3 4" key="1">
    <citation type="submission" date="2017-02" db="EMBL/GenBank/DDBJ databases">
        <title>Arcobacter lacus sp. nov., a new species isolated from reclaimed water.</title>
        <authorList>
            <person name="Figueras M.J."/>
            <person name="Perez-Cataluna A."/>
            <person name="Salas-Masso N."/>
        </authorList>
    </citation>
    <scope>NUCLEOTIDE SEQUENCE [LARGE SCALE GENOMIC DNA]</scope>
    <source>
        <strain evidence="3 4">RW43-9</strain>
    </source>
</reference>
<evidence type="ECO:0000259" key="2">
    <source>
        <dbReference type="Pfam" id="PF01464"/>
    </source>
</evidence>
<dbReference type="SUPFAM" id="SSF53955">
    <property type="entry name" value="Lysozyme-like"/>
    <property type="match status" value="1"/>
</dbReference>
<feature type="chain" id="PRO_5046208195" description="Transglycosylase SLT domain-containing protein" evidence="1">
    <location>
        <begin position="21"/>
        <end position="165"/>
    </location>
</feature>
<name>A0ABX5JKC5_9BACT</name>
<protein>
    <recommendedName>
        <fullName evidence="2">Transglycosylase SLT domain-containing protein</fullName>
    </recommendedName>
</protein>
<feature type="domain" description="Transglycosylase SLT" evidence="2">
    <location>
        <begin position="45"/>
        <end position="152"/>
    </location>
</feature>
<evidence type="ECO:0000313" key="3">
    <source>
        <dbReference type="EMBL" id="PUE64898.1"/>
    </source>
</evidence>
<keyword evidence="1" id="KW-0732">Signal</keyword>
<dbReference type="RefSeq" id="WP_108528567.1">
    <property type="nucleotide sequence ID" value="NZ_JAODIH010000015.1"/>
</dbReference>
<evidence type="ECO:0000256" key="1">
    <source>
        <dbReference type="SAM" id="SignalP"/>
    </source>
</evidence>
<accession>A0ABX5JKC5</accession>
<dbReference type="InterPro" id="IPR008258">
    <property type="entry name" value="Transglycosylase_SLT_dom_1"/>
</dbReference>
<comment type="caution">
    <text evidence="3">The sequence shown here is derived from an EMBL/GenBank/DDBJ whole genome shotgun (WGS) entry which is preliminary data.</text>
</comment>
<dbReference type="Gene3D" id="1.10.530.10">
    <property type="match status" value="1"/>
</dbReference>
<dbReference type="Proteomes" id="UP000251311">
    <property type="component" value="Unassembled WGS sequence"/>
</dbReference>
<evidence type="ECO:0000313" key="4">
    <source>
        <dbReference type="Proteomes" id="UP000251311"/>
    </source>
</evidence>
<dbReference type="InterPro" id="IPR023346">
    <property type="entry name" value="Lysozyme-like_dom_sf"/>
</dbReference>
<feature type="signal peptide" evidence="1">
    <location>
        <begin position="1"/>
        <end position="20"/>
    </location>
</feature>
<sequence>MKLKTILFIFLFIFNVFASAIDIQNLTSQQLETLKKIKEKGEEHDLGYTLMAIAIKESKLGQYMINDKTHDFGLYQANIKTVLSRHNITDTAWNRDVLASKLITDFQFATKNAIAELTYWQKIHKNDWTKVWGSYNAGFKYNSKEARDYSQDIAAIIKELKKIDV</sequence>
<dbReference type="EMBL" id="MUXF01000019">
    <property type="protein sequence ID" value="PUE64898.1"/>
    <property type="molecule type" value="Genomic_DNA"/>
</dbReference>
<keyword evidence="4" id="KW-1185">Reference proteome</keyword>
<dbReference type="Pfam" id="PF01464">
    <property type="entry name" value="SLT"/>
    <property type="match status" value="1"/>
</dbReference>